<comment type="caution">
    <text evidence="1">The sequence shown here is derived from an EMBL/GenBank/DDBJ whole genome shotgun (WGS) entry which is preliminary data.</text>
</comment>
<reference evidence="2" key="1">
    <citation type="journal article" date="2015" name="PLoS Genet.">
        <title>The dynamic genome and transcriptome of the human fungal pathogen Blastomyces and close relative Emmonsia.</title>
        <authorList>
            <person name="Munoz J.F."/>
            <person name="Gauthier G.M."/>
            <person name="Desjardins C.A."/>
            <person name="Gallo J.E."/>
            <person name="Holder J."/>
            <person name="Sullivan T.D."/>
            <person name="Marty A.J."/>
            <person name="Carmen J.C."/>
            <person name="Chen Z."/>
            <person name="Ding L."/>
            <person name="Gujja S."/>
            <person name="Magrini V."/>
            <person name="Misas E."/>
            <person name="Mitreva M."/>
            <person name="Priest M."/>
            <person name="Saif S."/>
            <person name="Whiston E.A."/>
            <person name="Young S."/>
            <person name="Zeng Q."/>
            <person name="Goldman W.E."/>
            <person name="Mardis E.R."/>
            <person name="Taylor J.W."/>
            <person name="McEwen J.G."/>
            <person name="Clay O.K."/>
            <person name="Klein B.S."/>
            <person name="Cuomo C.A."/>
        </authorList>
    </citation>
    <scope>NUCLEOTIDE SEQUENCE [LARGE SCALE GENOMIC DNA]</scope>
    <source>
        <strain evidence="2">UAMH 139</strain>
    </source>
</reference>
<sequence>MFRNEIFGVSCFKQTIYQFAFSWSKHLHLYDPSLPRINNGAGNVAGSSLC</sequence>
<dbReference type="Proteomes" id="UP000053573">
    <property type="component" value="Unassembled WGS sequence"/>
</dbReference>
<evidence type="ECO:0000313" key="1">
    <source>
        <dbReference type="EMBL" id="KLJ10382.1"/>
    </source>
</evidence>
<protein>
    <submittedName>
        <fullName evidence="1">Uncharacterized protein</fullName>
    </submittedName>
</protein>
<name>A0A0H1BH84_9EURO</name>
<dbReference type="EMBL" id="LDEV01002062">
    <property type="protein sequence ID" value="KLJ10382.1"/>
    <property type="molecule type" value="Genomic_DNA"/>
</dbReference>
<accession>A0A0H1BH84</accession>
<evidence type="ECO:0000313" key="2">
    <source>
        <dbReference type="Proteomes" id="UP000053573"/>
    </source>
</evidence>
<organism evidence="1 2">
    <name type="scientific">Blastomyces silverae</name>
    <dbReference type="NCBI Taxonomy" id="2060906"/>
    <lineage>
        <taxon>Eukaryota</taxon>
        <taxon>Fungi</taxon>
        <taxon>Dikarya</taxon>
        <taxon>Ascomycota</taxon>
        <taxon>Pezizomycotina</taxon>
        <taxon>Eurotiomycetes</taxon>
        <taxon>Eurotiomycetidae</taxon>
        <taxon>Onygenales</taxon>
        <taxon>Ajellomycetaceae</taxon>
        <taxon>Blastomyces</taxon>
    </lineage>
</organism>
<dbReference type="AlphaFoldDB" id="A0A0H1BH84"/>
<keyword evidence="2" id="KW-1185">Reference proteome</keyword>
<proteinExistence type="predicted"/>
<gene>
    <name evidence="1" type="ORF">EMPG_14238</name>
</gene>